<gene>
    <name evidence="2" type="ORF">WN55_07958</name>
</gene>
<feature type="compositionally biased region" description="Basic and acidic residues" evidence="1">
    <location>
        <begin position="237"/>
        <end position="249"/>
    </location>
</feature>
<organism evidence="2 3">
    <name type="scientific">Dufourea novaeangliae</name>
    <name type="common">Sweat bee</name>
    <dbReference type="NCBI Taxonomy" id="178035"/>
    <lineage>
        <taxon>Eukaryota</taxon>
        <taxon>Metazoa</taxon>
        <taxon>Ecdysozoa</taxon>
        <taxon>Arthropoda</taxon>
        <taxon>Hexapoda</taxon>
        <taxon>Insecta</taxon>
        <taxon>Pterygota</taxon>
        <taxon>Neoptera</taxon>
        <taxon>Endopterygota</taxon>
        <taxon>Hymenoptera</taxon>
        <taxon>Apocrita</taxon>
        <taxon>Aculeata</taxon>
        <taxon>Apoidea</taxon>
        <taxon>Anthophila</taxon>
        <taxon>Halictidae</taxon>
        <taxon>Rophitinae</taxon>
        <taxon>Dufourea</taxon>
    </lineage>
</organism>
<evidence type="ECO:0000256" key="1">
    <source>
        <dbReference type="SAM" id="MobiDB-lite"/>
    </source>
</evidence>
<dbReference type="Proteomes" id="UP000076502">
    <property type="component" value="Unassembled WGS sequence"/>
</dbReference>
<protein>
    <submittedName>
        <fullName evidence="2">Uncharacterized protein</fullName>
    </submittedName>
</protein>
<dbReference type="AlphaFoldDB" id="A0A154P4K3"/>
<reference evidence="2 3" key="1">
    <citation type="submission" date="2015-07" db="EMBL/GenBank/DDBJ databases">
        <title>The genome of Dufourea novaeangliae.</title>
        <authorList>
            <person name="Pan H."/>
            <person name="Kapheim K."/>
        </authorList>
    </citation>
    <scope>NUCLEOTIDE SEQUENCE [LARGE SCALE GENOMIC DNA]</scope>
    <source>
        <strain evidence="2">0120121106</strain>
        <tissue evidence="2">Whole body</tissue>
    </source>
</reference>
<feature type="compositionally biased region" description="Polar residues" evidence="1">
    <location>
        <begin position="250"/>
        <end position="259"/>
    </location>
</feature>
<evidence type="ECO:0000313" key="3">
    <source>
        <dbReference type="Proteomes" id="UP000076502"/>
    </source>
</evidence>
<evidence type="ECO:0000313" key="2">
    <source>
        <dbReference type="EMBL" id="KZC06846.1"/>
    </source>
</evidence>
<dbReference type="EMBL" id="KQ434815">
    <property type="protein sequence ID" value="KZC06846.1"/>
    <property type="molecule type" value="Genomic_DNA"/>
</dbReference>
<name>A0A154P4K3_DUFNO</name>
<accession>A0A154P4K3</accession>
<keyword evidence="3" id="KW-1185">Reference proteome</keyword>
<proteinExistence type="predicted"/>
<sequence>MTSRQPTIDATAASGSQEHYLSLHTLSALGSSLGWHGSAWPPPRHTVRGFGMDKPKFWVDKHGQIADNHIQLENYGKMFMGNVKNETPVIDKATSPLRQQLPDGTDSESAFARRNLPVNTHSTPEQFSGLACSIFVTPASWSTDDQKPGDSKGDNIVGTVKQNGYQGDCDNYETPSRGIVTYHIEYIENVVHAVDSSSGGCCYIVCVVVARRRSDGGVSYTTRSSLHSRLKEKQFARQECKLSSDESPPRKNTMNYPSESSIRFPDVHRILQMQVDFNGSSIHVLAGLLAEKSIGAKSRLTEGEAEKRGKALYRGKGDFGFAGPCPPIASFTSNTNEWANERTRKKDR</sequence>
<feature type="region of interest" description="Disordered" evidence="1">
    <location>
        <begin position="237"/>
        <end position="259"/>
    </location>
</feature>